<gene>
    <name evidence="2" type="ORF">CH379_002215</name>
</gene>
<dbReference type="AlphaFoldDB" id="A0AAE4TXV0"/>
<feature type="region of interest" description="Disordered" evidence="1">
    <location>
        <begin position="64"/>
        <end position="117"/>
    </location>
</feature>
<organism evidence="2 3">
    <name type="scientific">Leptospira ellisii</name>
    <dbReference type="NCBI Taxonomy" id="2023197"/>
    <lineage>
        <taxon>Bacteria</taxon>
        <taxon>Pseudomonadati</taxon>
        <taxon>Spirochaetota</taxon>
        <taxon>Spirochaetia</taxon>
        <taxon>Leptospirales</taxon>
        <taxon>Leptospiraceae</taxon>
        <taxon>Leptospira</taxon>
    </lineage>
</organism>
<evidence type="ECO:0000313" key="3">
    <source>
        <dbReference type="Proteomes" id="UP000232122"/>
    </source>
</evidence>
<comment type="caution">
    <text evidence="2">The sequence shown here is derived from an EMBL/GenBank/DDBJ whole genome shotgun (WGS) entry which is preliminary data.</text>
</comment>
<keyword evidence="3" id="KW-1185">Reference proteome</keyword>
<dbReference type="EMBL" id="NPEF02000001">
    <property type="protein sequence ID" value="MDV6234441.1"/>
    <property type="molecule type" value="Genomic_DNA"/>
</dbReference>
<protein>
    <submittedName>
        <fullName evidence="2">Uncharacterized protein</fullName>
    </submittedName>
</protein>
<proteinExistence type="predicted"/>
<accession>A0AAE4TXV0</accession>
<sequence length="434" mass="48995">MIAGAGIGSDLNAETILLKSGEKLEGHIVSQDKETVRFKLEDGTVKTYPKSSIRKISFAKIPETNEQAANRANSKKEIQTSEAEKKETQDLEKQKAESEKLKSAEERTEKREREISDSKRRYFEASLGIGGGENQTELRPFYQTIQYGALFLGGSQSQSEILLTPYRTENTSSTARLYYAWNRFSFELRGTEAKGNLDVLGFQRLNFNNGGGGSQETSNNLILGNGNTKFQKVSSRMGFTPYPHPAVDLQILGGVERIWTKTTEEVYSLGEITPLGNNPNRFSFREYSNPLKGYSYGLAFEFKFLKLFSFQGQILHLEMKGPSSLRNQEFRYEFNRNFSQTGLDYQWTASGREVNLKFSYKISGNWSLFMEASNLILKNKLQSGYISDGDGGGNSDLSQEIPKLIGPRILIPVLYESKTSLSYLQIGVNYRFDF</sequence>
<evidence type="ECO:0000256" key="1">
    <source>
        <dbReference type="SAM" id="MobiDB-lite"/>
    </source>
</evidence>
<dbReference type="Proteomes" id="UP000232122">
    <property type="component" value="Unassembled WGS sequence"/>
</dbReference>
<name>A0AAE4TXV0_9LEPT</name>
<evidence type="ECO:0000313" key="2">
    <source>
        <dbReference type="EMBL" id="MDV6234441.1"/>
    </source>
</evidence>
<feature type="compositionally biased region" description="Basic and acidic residues" evidence="1">
    <location>
        <begin position="74"/>
        <end position="117"/>
    </location>
</feature>
<dbReference type="NCBIfam" id="NF047433">
    <property type="entry name" value="Lepto_7_Nterm"/>
    <property type="match status" value="1"/>
</dbReference>
<reference evidence="2 3" key="1">
    <citation type="journal article" date="2018" name="Microb. Genom.">
        <title>Deciphering the unexplored Leptospira diversity from soils uncovers genomic evolution to virulence.</title>
        <authorList>
            <person name="Thibeaux R."/>
            <person name="Iraola G."/>
            <person name="Ferres I."/>
            <person name="Bierque E."/>
            <person name="Girault D."/>
            <person name="Soupe-Gilbert M.E."/>
            <person name="Picardeau M."/>
            <person name="Goarant C."/>
        </authorList>
    </citation>
    <scope>NUCLEOTIDE SEQUENCE [LARGE SCALE GENOMIC DNA]</scope>
    <source>
        <strain evidence="2 3">ATI7-C-A5</strain>
    </source>
</reference>